<dbReference type="SMART" id="SM00418">
    <property type="entry name" value="HTH_ARSR"/>
    <property type="match status" value="1"/>
</dbReference>
<evidence type="ECO:0000259" key="1">
    <source>
        <dbReference type="SMART" id="SM00418"/>
    </source>
</evidence>
<dbReference type="Proteomes" id="UP000001015">
    <property type="component" value="Chromosome"/>
</dbReference>
<dbReference type="InterPro" id="IPR011991">
    <property type="entry name" value="ArsR-like_HTH"/>
</dbReference>
<gene>
    <name evidence="2" type="primary">ST0720</name>
    <name evidence="2" type="ordered locus">STK_07200</name>
</gene>
<dbReference type="AlphaFoldDB" id="Q974D2"/>
<evidence type="ECO:0000313" key="2">
    <source>
        <dbReference type="EMBL" id="BAB65728.1"/>
    </source>
</evidence>
<accession>Q974D2</accession>
<reference evidence="3" key="1">
    <citation type="journal article" date="2001" name="DNA Res.">
        <title>Complete genome sequence of an aerobic thermoacidophilic Crenarchaeon, Sulfolobus tokodaii strain7.</title>
        <authorList>
            <person name="Kawarabayasi Y."/>
            <person name="Hino Y."/>
            <person name="Horikawa H."/>
            <person name="Jin-no K."/>
            <person name="Takahashi M."/>
            <person name="Sekine M."/>
            <person name="Baba S."/>
            <person name="Ankai A."/>
            <person name="Kosugi H."/>
            <person name="Hosoyama A."/>
            <person name="Fukui S."/>
            <person name="Nagai Y."/>
            <person name="Nishijima K."/>
            <person name="Otsuka R."/>
            <person name="Nakazawa H."/>
            <person name="Takamiya M."/>
            <person name="Kato Y."/>
            <person name="Yoshizawa T."/>
            <person name="Tanaka T."/>
            <person name="Kudoh Y."/>
            <person name="Yamazaki J."/>
            <person name="Kushida N."/>
            <person name="Oguchi A."/>
            <person name="Aoki K."/>
            <person name="Masuda S."/>
            <person name="Yanagii M."/>
            <person name="Nishimura M."/>
            <person name="Yamagishi A."/>
            <person name="Oshima T."/>
            <person name="Kikuchi H."/>
        </authorList>
    </citation>
    <scope>NUCLEOTIDE SEQUENCE [LARGE SCALE GENOMIC DNA]</scope>
    <source>
        <strain evidence="3">DSM 16993 / JCM 10545 / NBRC 100140 / 7</strain>
    </source>
</reference>
<organism evidence="2 3">
    <name type="scientific">Sulfurisphaera tokodaii (strain DSM 16993 / JCM 10545 / NBRC 100140 / 7)</name>
    <name type="common">Sulfolobus tokodaii</name>
    <dbReference type="NCBI Taxonomy" id="273063"/>
    <lineage>
        <taxon>Archaea</taxon>
        <taxon>Thermoproteota</taxon>
        <taxon>Thermoprotei</taxon>
        <taxon>Sulfolobales</taxon>
        <taxon>Sulfolobaceae</taxon>
        <taxon>Sulfurisphaera</taxon>
    </lineage>
</organism>
<dbReference type="STRING" id="273063.STK_07200"/>
<dbReference type="PATRIC" id="fig|273063.9.peg.813"/>
<dbReference type="InterPro" id="IPR036390">
    <property type="entry name" value="WH_DNA-bd_sf"/>
</dbReference>
<name>Q974D2_SULTO</name>
<dbReference type="CDD" id="cd00090">
    <property type="entry name" value="HTH_ARSR"/>
    <property type="match status" value="1"/>
</dbReference>
<dbReference type="InterPro" id="IPR036388">
    <property type="entry name" value="WH-like_DNA-bd_sf"/>
</dbReference>
<protein>
    <recommendedName>
        <fullName evidence="1">HTH arsR-type domain-containing protein</fullName>
    </recommendedName>
</protein>
<keyword evidence="3" id="KW-1185">Reference proteome</keyword>
<dbReference type="eggNOG" id="arCOG03859">
    <property type="taxonomic scope" value="Archaea"/>
</dbReference>
<dbReference type="KEGG" id="sto:STK_07200"/>
<dbReference type="SUPFAM" id="SSF46785">
    <property type="entry name" value="Winged helix' DNA-binding domain"/>
    <property type="match status" value="1"/>
</dbReference>
<dbReference type="Pfam" id="PF24038">
    <property type="entry name" value="DUF7347"/>
    <property type="match status" value="1"/>
</dbReference>
<dbReference type="GO" id="GO:0003700">
    <property type="term" value="F:DNA-binding transcription factor activity"/>
    <property type="evidence" value="ECO:0007669"/>
    <property type="project" value="InterPro"/>
</dbReference>
<proteinExistence type="predicted"/>
<evidence type="ECO:0000313" key="3">
    <source>
        <dbReference type="Proteomes" id="UP000001015"/>
    </source>
</evidence>
<sequence>MNMDMFDAISNEVRRKILKSLQVPKSFSELLEELDIESPALAFHLKKLDGLISKNNEGKYTLTEEGKKALSIINMIESQHISLSNQTEIPMIIQYVDNFIVTENMLRKLKEKGRKLIIRDSNTVEFQAIDPNLLNDVLENIENVSTVKCPDELVNVISSKSKNVITIRTAGSSEEDKEGFLSRFLSAIFPSIRINNRLRIVYDGPLQTSNDLSIELDGGVVTIFKGEPHLLAKCVDMGDLDINNNTIRADGCYLKISYPDLNSLKININGGKVSVSEIKMNNLYVEIDGGIVDLNIAVQNEANISVDGGKISGQISFLPYKESKLLLSVDGGIGDVTLSLPDDISVISSSSINGGFVDLPKGRIGKNGVLYINASVDGGVIKVKENKGHTN</sequence>
<dbReference type="EMBL" id="BA000023">
    <property type="protein sequence ID" value="BAB65728.1"/>
    <property type="molecule type" value="Genomic_DNA"/>
</dbReference>
<dbReference type="InterPro" id="IPR055771">
    <property type="entry name" value="DUF7347"/>
</dbReference>
<dbReference type="InterPro" id="IPR001845">
    <property type="entry name" value="HTH_ArsR_DNA-bd_dom"/>
</dbReference>
<dbReference type="Gene3D" id="1.10.10.10">
    <property type="entry name" value="Winged helix-like DNA-binding domain superfamily/Winged helix DNA-binding domain"/>
    <property type="match status" value="1"/>
</dbReference>
<feature type="domain" description="HTH arsR-type" evidence="1">
    <location>
        <begin position="4"/>
        <end position="77"/>
    </location>
</feature>